<dbReference type="SUPFAM" id="SSF51556">
    <property type="entry name" value="Metallo-dependent hydrolases"/>
    <property type="match status" value="1"/>
</dbReference>
<protein>
    <submittedName>
        <fullName evidence="1">Putative Renal dipeptidase</fullName>
    </submittedName>
</protein>
<dbReference type="Pfam" id="PF01244">
    <property type="entry name" value="Peptidase_M19"/>
    <property type="match status" value="1"/>
</dbReference>
<reference evidence="1" key="1">
    <citation type="journal article" date="2008" name="ISME J.">
        <title>Genomic patterns of recombination, clonal divergence and environment in marine microbial populations.</title>
        <authorList>
            <person name="Konstantinidis K.T."/>
            <person name="Delong E.F."/>
        </authorList>
    </citation>
    <scope>NUCLEOTIDE SEQUENCE</scope>
</reference>
<sequence>MSKNNNYRIDNLQYSNWSKEIFQINNEAKLDAVHVTIAYHEDFDEVKKNVATWNKYFQDYKDLIFQGKTFQDIEKAHQEKKTAIFFGFQNCSPIEDDIGLVEAVHKMGARFMQLTYNNQSLLATGCYEKNDSGVTRMGKEVIKEMNRVGVVVDMSHSAEKSTFDAIELSSKPIVITHANPSFWFAAKRNKSNGLLKALADSGGILGLSLYPHHLKDESNCTLESFCAMAAKTSEIMGVKHIGIGSDLCLSQPNSVVEWMRNGTWTKTKDYGEGSSNNPHFPKQPKWFEDARGFNNLEQGLKKVGFQDTEVNDILGNNWYNFYRGINN</sequence>
<dbReference type="InterPro" id="IPR032466">
    <property type="entry name" value="Metal_Hydrolase"/>
</dbReference>
<dbReference type="PROSITE" id="PS51365">
    <property type="entry name" value="RENAL_DIPEPTIDASE_2"/>
    <property type="match status" value="1"/>
</dbReference>
<dbReference type="InterPro" id="IPR008257">
    <property type="entry name" value="Pept_M19"/>
</dbReference>
<organism evidence="1">
    <name type="scientific">uncultured marine microorganism HF4000_141F21</name>
    <dbReference type="NCBI Taxonomy" id="455525"/>
    <lineage>
        <taxon>unclassified sequences</taxon>
        <taxon>environmental samples</taxon>
    </lineage>
</organism>
<dbReference type="GO" id="GO:0070573">
    <property type="term" value="F:metallodipeptidase activity"/>
    <property type="evidence" value="ECO:0007669"/>
    <property type="project" value="InterPro"/>
</dbReference>
<dbReference type="EMBL" id="EU016584">
    <property type="protein sequence ID" value="ABZ06773.1"/>
    <property type="molecule type" value="Genomic_DNA"/>
</dbReference>
<accession>B3T2G4</accession>
<gene>
    <name evidence="1" type="ORF">ALOHA_HF4000141F21ctg1g39</name>
</gene>
<dbReference type="Gene3D" id="3.20.20.140">
    <property type="entry name" value="Metal-dependent hydrolases"/>
    <property type="match status" value="1"/>
</dbReference>
<name>B3T2G4_9ZZZZ</name>
<dbReference type="PANTHER" id="PTHR10443">
    <property type="entry name" value="MICROSOMAL DIPEPTIDASE"/>
    <property type="match status" value="1"/>
</dbReference>
<evidence type="ECO:0000313" key="1">
    <source>
        <dbReference type="EMBL" id="ABZ06773.1"/>
    </source>
</evidence>
<dbReference type="AlphaFoldDB" id="B3T2G4"/>
<dbReference type="GO" id="GO:0006508">
    <property type="term" value="P:proteolysis"/>
    <property type="evidence" value="ECO:0007669"/>
    <property type="project" value="InterPro"/>
</dbReference>
<dbReference type="PANTHER" id="PTHR10443:SF12">
    <property type="entry name" value="DIPEPTIDASE"/>
    <property type="match status" value="1"/>
</dbReference>
<proteinExistence type="predicted"/>